<protein>
    <submittedName>
        <fullName evidence="2">Uncharacterized protein</fullName>
    </submittedName>
</protein>
<keyword evidence="3" id="KW-1185">Reference proteome</keyword>
<reference evidence="3" key="1">
    <citation type="journal article" date="2019" name="Int. J. Syst. Evol. Microbiol.">
        <title>The Global Catalogue of Microorganisms (GCM) 10K type strain sequencing project: providing services to taxonomists for standard genome sequencing and annotation.</title>
        <authorList>
            <consortium name="The Broad Institute Genomics Platform"/>
            <consortium name="The Broad Institute Genome Sequencing Center for Infectious Disease"/>
            <person name="Wu L."/>
            <person name="Ma J."/>
        </authorList>
    </citation>
    <scope>NUCLEOTIDE SEQUENCE [LARGE SCALE GENOMIC DNA]</scope>
    <source>
        <strain evidence="3">CGMCC 4.7371</strain>
    </source>
</reference>
<name>A0ABQ2NBQ8_9ACTN</name>
<gene>
    <name evidence="2" type="ORF">GCM10011584_26890</name>
</gene>
<dbReference type="Proteomes" id="UP000655410">
    <property type="component" value="Unassembled WGS sequence"/>
</dbReference>
<feature type="region of interest" description="Disordered" evidence="1">
    <location>
        <begin position="42"/>
        <end position="62"/>
    </location>
</feature>
<feature type="region of interest" description="Disordered" evidence="1">
    <location>
        <begin position="87"/>
        <end position="117"/>
    </location>
</feature>
<organism evidence="2 3">
    <name type="scientific">Nocardioides phosphati</name>
    <dbReference type="NCBI Taxonomy" id="1867775"/>
    <lineage>
        <taxon>Bacteria</taxon>
        <taxon>Bacillati</taxon>
        <taxon>Actinomycetota</taxon>
        <taxon>Actinomycetes</taxon>
        <taxon>Propionibacteriales</taxon>
        <taxon>Nocardioidaceae</taxon>
        <taxon>Nocardioides</taxon>
    </lineage>
</organism>
<evidence type="ECO:0000256" key="1">
    <source>
        <dbReference type="SAM" id="MobiDB-lite"/>
    </source>
</evidence>
<proteinExistence type="predicted"/>
<evidence type="ECO:0000313" key="2">
    <source>
        <dbReference type="EMBL" id="GGO91845.1"/>
    </source>
</evidence>
<comment type="caution">
    <text evidence="2">The sequence shown here is derived from an EMBL/GenBank/DDBJ whole genome shotgun (WGS) entry which is preliminary data.</text>
</comment>
<dbReference type="EMBL" id="BMNI01000007">
    <property type="protein sequence ID" value="GGO91845.1"/>
    <property type="molecule type" value="Genomic_DNA"/>
</dbReference>
<sequence length="117" mass="12656">MDPSDQLMLCDPPHWNGPALNELGIQTTRPSEVEYFHGGVHESADAGDADATTIGSAETSKTRTDARRFICPPRMLCFDSFDPIDRDNSSAGSRQLAARMSTTKTRSALGGMSAPWP</sequence>
<evidence type="ECO:0000313" key="3">
    <source>
        <dbReference type="Proteomes" id="UP000655410"/>
    </source>
</evidence>
<accession>A0ABQ2NBQ8</accession>